<dbReference type="OrthoDB" id="748379at2"/>
<accession>A0A081PCF7</accession>
<comment type="caution">
    <text evidence="1">The sequence shown here is derived from an EMBL/GenBank/DDBJ whole genome shotgun (WGS) entry which is preliminary data.</text>
</comment>
<name>A0A081PCF7_9SPHI</name>
<dbReference type="RefSeq" id="WP_037444230.1">
    <property type="nucleotide sequence ID" value="NZ_JNFF01000116.1"/>
</dbReference>
<dbReference type="EMBL" id="JNFF01000116">
    <property type="protein sequence ID" value="KEQ28380.1"/>
    <property type="molecule type" value="Genomic_DNA"/>
</dbReference>
<gene>
    <name evidence="1" type="ORF">N180_01740</name>
</gene>
<dbReference type="eggNOG" id="ENOG502ZHHV">
    <property type="taxonomic scope" value="Bacteria"/>
</dbReference>
<dbReference type="AlphaFoldDB" id="A0A081PCF7"/>
<organism evidence="1 2">
    <name type="scientific">Pedobacter antarcticus 4BY</name>
    <dbReference type="NCBI Taxonomy" id="1358423"/>
    <lineage>
        <taxon>Bacteria</taxon>
        <taxon>Pseudomonadati</taxon>
        <taxon>Bacteroidota</taxon>
        <taxon>Sphingobacteriia</taxon>
        <taxon>Sphingobacteriales</taxon>
        <taxon>Sphingobacteriaceae</taxon>
        <taxon>Pedobacter</taxon>
    </lineage>
</organism>
<dbReference type="Proteomes" id="UP000028007">
    <property type="component" value="Unassembled WGS sequence"/>
</dbReference>
<protein>
    <submittedName>
        <fullName evidence="1">Uncharacterized protein</fullName>
    </submittedName>
</protein>
<keyword evidence="2" id="KW-1185">Reference proteome</keyword>
<evidence type="ECO:0000313" key="2">
    <source>
        <dbReference type="Proteomes" id="UP000028007"/>
    </source>
</evidence>
<reference evidence="1 2" key="1">
    <citation type="journal article" date="1992" name="Int. J. Syst. Bacteriol.">
        <title>Sphingobacterium antarcticus sp. nov. a Psychrotrophic Bacterium from the Soils of Schirmacher Oasis, Antarctica.</title>
        <authorList>
            <person name="Shivaji S."/>
            <person name="Ray M.K."/>
            <person name="Rao N.S."/>
            <person name="Saiserr L."/>
            <person name="Jagannadham M.V."/>
            <person name="Kumar G.S."/>
            <person name="Reddy G."/>
            <person name="Bhargava P.M."/>
        </authorList>
    </citation>
    <scope>NUCLEOTIDE SEQUENCE [LARGE SCALE GENOMIC DNA]</scope>
    <source>
        <strain evidence="1 2">4BY</strain>
    </source>
</reference>
<proteinExistence type="predicted"/>
<evidence type="ECO:0000313" key="1">
    <source>
        <dbReference type="EMBL" id="KEQ28380.1"/>
    </source>
</evidence>
<sequence>MKKAKYQLIDVPIEFKVACTIYKLNIPEVLQIFTDHVTLYDTICPYYHEGFSEATRTISAFVIARKRKFRESKALLHCRTVAVGCIKGVIELARKEKGKDQLKRKKSMFYVDSLFKIMERTYVPSDVLYLDENTTIHLSKNFSVLCELHNCYPKEYLEHFMGRISLADCHARKGLKITNDNLTMGLFMMIANGFARDSSEKLHFTETELDFYERMEETRLELYIVRSLTERTAILHDFYLSRHQNINP</sequence>